<dbReference type="EMBL" id="JAMYXC010000154">
    <property type="protein sequence ID" value="MCP1168862.1"/>
    <property type="molecule type" value="Genomic_DNA"/>
</dbReference>
<evidence type="ECO:0000256" key="2">
    <source>
        <dbReference type="SAM" id="SignalP"/>
    </source>
</evidence>
<evidence type="ECO:0000313" key="3">
    <source>
        <dbReference type="EMBL" id="MCP1168862.1"/>
    </source>
</evidence>
<gene>
    <name evidence="3" type="ORF">NHG85_10050</name>
</gene>
<evidence type="ECO:0000313" key="4">
    <source>
        <dbReference type="Proteomes" id="UP001139477"/>
    </source>
</evidence>
<sequence>MKKNGLRNLAIAAVAIVTATSAQAIPVRWSFENVTSDPGGEIERWGGSFVFDQDIGSILEYDFYSAHHHFIGIQPFSVDTPFSDLDFYRIYFGSRKWLPAGMTRFYTDIELTFDFPLSNLGGAVGVSGFELNGFEYYNDPWTYTLWTHGVGGYIEGIPEPDWVSPVPLPASGILLLGAFGAMAAASRKRKTSAA</sequence>
<reference evidence="3" key="1">
    <citation type="submission" date="2022-06" db="EMBL/GenBank/DDBJ databases">
        <title>Limimaricola sediminis sp. nov., isolated from an intertidal sediment.</title>
        <authorList>
            <person name="Shao X."/>
        </authorList>
    </citation>
    <scope>NUCLEOTIDE SEQUENCE</scope>
    <source>
        <strain evidence="3">ASW11-118</strain>
    </source>
</reference>
<organism evidence="3 4">
    <name type="scientific">Limimaricola litoreus</name>
    <dbReference type="NCBI Taxonomy" id="2955316"/>
    <lineage>
        <taxon>Bacteria</taxon>
        <taxon>Pseudomonadati</taxon>
        <taxon>Pseudomonadota</taxon>
        <taxon>Alphaproteobacteria</taxon>
        <taxon>Rhodobacterales</taxon>
        <taxon>Paracoccaceae</taxon>
        <taxon>Limimaricola</taxon>
    </lineage>
</organism>
<proteinExistence type="predicted"/>
<dbReference type="InterPro" id="IPR022472">
    <property type="entry name" value="VPLPA-CTERM"/>
</dbReference>
<accession>A0A9X2FNV5</accession>
<keyword evidence="4" id="KW-1185">Reference proteome</keyword>
<keyword evidence="1" id="KW-0812">Transmembrane</keyword>
<comment type="caution">
    <text evidence="3">The sequence shown here is derived from an EMBL/GenBank/DDBJ whole genome shotgun (WGS) entry which is preliminary data.</text>
</comment>
<feature type="signal peptide" evidence="2">
    <location>
        <begin position="1"/>
        <end position="24"/>
    </location>
</feature>
<feature type="chain" id="PRO_5041000863" evidence="2">
    <location>
        <begin position="25"/>
        <end position="194"/>
    </location>
</feature>
<name>A0A9X2FNV5_9RHOB</name>
<keyword evidence="1" id="KW-1133">Transmembrane helix</keyword>
<protein>
    <submittedName>
        <fullName evidence="3">VPLPA-CTERM sorting domain-containing protein</fullName>
    </submittedName>
</protein>
<evidence type="ECO:0000256" key="1">
    <source>
        <dbReference type="SAM" id="Phobius"/>
    </source>
</evidence>
<dbReference type="NCBIfam" id="TIGR03370">
    <property type="entry name" value="VPLPA-CTERM"/>
    <property type="match status" value="1"/>
</dbReference>
<keyword evidence="2" id="KW-0732">Signal</keyword>
<dbReference type="AlphaFoldDB" id="A0A9X2FNV5"/>
<feature type="transmembrane region" description="Helical" evidence="1">
    <location>
        <begin position="166"/>
        <end position="185"/>
    </location>
</feature>
<keyword evidence="1" id="KW-0472">Membrane</keyword>
<dbReference type="Proteomes" id="UP001139477">
    <property type="component" value="Unassembled WGS sequence"/>
</dbReference>